<dbReference type="Gramene" id="TRITD6Bv1G098870.3">
    <property type="protein sequence ID" value="TRITD6Bv1G098870.3"/>
    <property type="gene ID" value="TRITD6Bv1G098870"/>
</dbReference>
<feature type="compositionally biased region" description="Pro residues" evidence="20">
    <location>
        <begin position="59"/>
        <end position="76"/>
    </location>
</feature>
<comment type="similarity">
    <text evidence="2">Belongs to the protein kinase superfamily. Ser/Thr protein kinase family.</text>
</comment>
<keyword evidence="9" id="KW-0677">Repeat</keyword>
<dbReference type="PROSITE" id="PS50011">
    <property type="entry name" value="PROTEIN_KINASE_DOM"/>
    <property type="match status" value="1"/>
</dbReference>
<keyword evidence="10 19" id="KW-0547">Nucleotide-binding</keyword>
<evidence type="ECO:0000256" key="20">
    <source>
        <dbReference type="SAM" id="MobiDB-lite"/>
    </source>
</evidence>
<dbReference type="Proteomes" id="UP000324705">
    <property type="component" value="Chromosome 6A"/>
</dbReference>
<dbReference type="AlphaFoldDB" id="A0A9R0YN11"/>
<dbReference type="PANTHER" id="PTHR48006">
    <property type="entry name" value="LEUCINE-RICH REPEAT-CONTAINING PROTEIN DDB_G0281931-RELATED"/>
    <property type="match status" value="1"/>
</dbReference>
<feature type="domain" description="Protein kinase" evidence="22">
    <location>
        <begin position="150"/>
        <end position="391"/>
    </location>
</feature>
<keyword evidence="25" id="KW-1185">Reference proteome</keyword>
<keyword evidence="5" id="KW-0433">Leucine-rich repeat</keyword>
<dbReference type="Proteomes" id="UP000324705">
    <property type="component" value="Chromosome 6B"/>
</dbReference>
<evidence type="ECO:0000256" key="19">
    <source>
        <dbReference type="PROSITE-ProRule" id="PRU10141"/>
    </source>
</evidence>
<comment type="catalytic activity">
    <reaction evidence="17">
        <text>L-threonyl-[protein] + ATP = O-phospho-L-threonyl-[protein] + ADP + H(+)</text>
        <dbReference type="Rhea" id="RHEA:46608"/>
        <dbReference type="Rhea" id="RHEA-COMP:11060"/>
        <dbReference type="Rhea" id="RHEA-COMP:11605"/>
        <dbReference type="ChEBI" id="CHEBI:15378"/>
        <dbReference type="ChEBI" id="CHEBI:30013"/>
        <dbReference type="ChEBI" id="CHEBI:30616"/>
        <dbReference type="ChEBI" id="CHEBI:61977"/>
        <dbReference type="ChEBI" id="CHEBI:456216"/>
        <dbReference type="EC" id="2.7.11.1"/>
    </reaction>
</comment>
<dbReference type="EC" id="2.7.11.1" evidence="3"/>
<dbReference type="InterPro" id="IPR051824">
    <property type="entry name" value="LRR_Rcpt-Like_S/T_Kinase"/>
</dbReference>
<dbReference type="FunFam" id="1.10.510.10:FF:000016">
    <property type="entry name" value="Somatic embryogenesis receptor-like kinase 1"/>
    <property type="match status" value="1"/>
</dbReference>
<evidence type="ECO:0000256" key="1">
    <source>
        <dbReference type="ARBA" id="ARBA00004162"/>
    </source>
</evidence>
<evidence type="ECO:0000256" key="14">
    <source>
        <dbReference type="ARBA" id="ARBA00023136"/>
    </source>
</evidence>
<keyword evidence="7 21" id="KW-0812">Transmembrane</keyword>
<evidence type="ECO:0000256" key="7">
    <source>
        <dbReference type="ARBA" id="ARBA00022692"/>
    </source>
</evidence>
<keyword evidence="15" id="KW-0675">Receptor</keyword>
<dbReference type="InterPro" id="IPR000719">
    <property type="entry name" value="Prot_kinase_dom"/>
</dbReference>
<dbReference type="InterPro" id="IPR001245">
    <property type="entry name" value="Ser-Thr/Tyr_kinase_cat_dom"/>
</dbReference>
<evidence type="ECO:0000256" key="4">
    <source>
        <dbReference type="ARBA" id="ARBA00022527"/>
    </source>
</evidence>
<dbReference type="SUPFAM" id="SSF52058">
    <property type="entry name" value="L domain-like"/>
    <property type="match status" value="1"/>
</dbReference>
<evidence type="ECO:0000256" key="10">
    <source>
        <dbReference type="ARBA" id="ARBA00022741"/>
    </source>
</evidence>
<keyword evidence="8" id="KW-0732">Signal</keyword>
<keyword evidence="12 19" id="KW-0067">ATP-binding</keyword>
<name>A0A9R0YN11_TRITD</name>
<keyword evidence="14 21" id="KW-0472">Membrane</keyword>
<evidence type="ECO:0000256" key="11">
    <source>
        <dbReference type="ARBA" id="ARBA00022777"/>
    </source>
</evidence>
<keyword evidence="4" id="KW-0723">Serine/threonine-protein kinase</keyword>
<gene>
    <name evidence="23" type="ORF">TRITD_6Av1G121880</name>
    <name evidence="24" type="ORF">TRITD_6Bv1G098870</name>
</gene>
<evidence type="ECO:0000256" key="18">
    <source>
        <dbReference type="ARBA" id="ARBA00048679"/>
    </source>
</evidence>
<accession>A0A9R0YN11</accession>
<evidence type="ECO:0000256" key="2">
    <source>
        <dbReference type="ARBA" id="ARBA00008684"/>
    </source>
</evidence>
<feature type="transmembrane region" description="Helical" evidence="21">
    <location>
        <begin position="87"/>
        <end position="110"/>
    </location>
</feature>
<evidence type="ECO:0000256" key="8">
    <source>
        <dbReference type="ARBA" id="ARBA00022729"/>
    </source>
</evidence>
<dbReference type="Gramene" id="TRITD6Av1G121880.7">
    <property type="protein sequence ID" value="TRITD6Av1G121880.7"/>
    <property type="gene ID" value="TRITD6Av1G121880"/>
</dbReference>
<dbReference type="SUPFAM" id="SSF56112">
    <property type="entry name" value="Protein kinase-like (PK-like)"/>
    <property type="match status" value="1"/>
</dbReference>
<evidence type="ECO:0000259" key="22">
    <source>
        <dbReference type="PROSITE" id="PS50011"/>
    </source>
</evidence>
<protein>
    <recommendedName>
        <fullName evidence="3">non-specific serine/threonine protein kinase</fullName>
        <ecNumber evidence="3">2.7.11.1</ecNumber>
    </recommendedName>
</protein>
<evidence type="ECO:0000313" key="23">
    <source>
        <dbReference type="EMBL" id="VAI46381.1"/>
    </source>
</evidence>
<dbReference type="Pfam" id="PF07714">
    <property type="entry name" value="PK_Tyr_Ser-Thr"/>
    <property type="match status" value="2"/>
</dbReference>
<dbReference type="EMBL" id="LT934121">
    <property type="protein sequence ID" value="VAI46381.1"/>
    <property type="molecule type" value="Genomic_DNA"/>
</dbReference>
<dbReference type="InterPro" id="IPR032675">
    <property type="entry name" value="LRR_dom_sf"/>
</dbReference>
<dbReference type="PANTHER" id="PTHR48006:SF102">
    <property type="entry name" value="LEUCINE-RICH REPEAT-CONTAINING PROTEIN DDB_G0281931-RELATED"/>
    <property type="match status" value="1"/>
</dbReference>
<comment type="subcellular location">
    <subcellularLocation>
        <location evidence="1">Cell membrane</location>
        <topology evidence="1">Single-pass membrane protein</topology>
    </subcellularLocation>
</comment>
<dbReference type="FunFam" id="3.30.200.20:FF:000015">
    <property type="entry name" value="Somatic embryogenesis receptor kinase 1"/>
    <property type="match status" value="1"/>
</dbReference>
<dbReference type="Gene3D" id="3.30.200.20">
    <property type="entry name" value="Phosphorylase Kinase, domain 1"/>
    <property type="match status" value="1"/>
</dbReference>
<dbReference type="GO" id="GO:0005524">
    <property type="term" value="F:ATP binding"/>
    <property type="evidence" value="ECO:0007669"/>
    <property type="project" value="UniProtKB-UniRule"/>
</dbReference>
<dbReference type="GO" id="GO:0009742">
    <property type="term" value="P:brassinosteroid mediated signaling pathway"/>
    <property type="evidence" value="ECO:0007669"/>
    <property type="project" value="UniProtKB-ARBA"/>
</dbReference>
<feature type="region of interest" description="Disordered" evidence="20">
    <location>
        <begin position="54"/>
        <end position="84"/>
    </location>
</feature>
<keyword evidence="16" id="KW-0325">Glycoprotein</keyword>
<evidence type="ECO:0000256" key="5">
    <source>
        <dbReference type="ARBA" id="ARBA00022614"/>
    </source>
</evidence>
<proteinExistence type="inferred from homology"/>
<organism evidence="24 25">
    <name type="scientific">Triticum turgidum subsp. durum</name>
    <name type="common">Durum wheat</name>
    <name type="synonym">Triticum durum</name>
    <dbReference type="NCBI Taxonomy" id="4567"/>
    <lineage>
        <taxon>Eukaryota</taxon>
        <taxon>Viridiplantae</taxon>
        <taxon>Streptophyta</taxon>
        <taxon>Embryophyta</taxon>
        <taxon>Tracheophyta</taxon>
        <taxon>Spermatophyta</taxon>
        <taxon>Magnoliopsida</taxon>
        <taxon>Liliopsida</taxon>
        <taxon>Poales</taxon>
        <taxon>Poaceae</taxon>
        <taxon>BOP clade</taxon>
        <taxon>Pooideae</taxon>
        <taxon>Triticodae</taxon>
        <taxon>Triticeae</taxon>
        <taxon>Triticinae</taxon>
        <taxon>Triticum</taxon>
    </lineage>
</organism>
<evidence type="ECO:0000313" key="25">
    <source>
        <dbReference type="Proteomes" id="UP000324705"/>
    </source>
</evidence>
<evidence type="ECO:0000256" key="12">
    <source>
        <dbReference type="ARBA" id="ARBA00022840"/>
    </source>
</evidence>
<keyword evidence="6" id="KW-0808">Transferase</keyword>
<keyword evidence="13 21" id="KW-1133">Transmembrane helix</keyword>
<dbReference type="Gene3D" id="1.20.5.510">
    <property type="entry name" value="Single helix bin"/>
    <property type="match status" value="1"/>
</dbReference>
<feature type="binding site" evidence="19">
    <location>
        <position position="178"/>
    </location>
    <ligand>
        <name>ATP</name>
        <dbReference type="ChEBI" id="CHEBI:30616"/>
    </ligand>
</feature>
<keyword evidence="11" id="KW-0418">Kinase</keyword>
<dbReference type="GO" id="GO:0004674">
    <property type="term" value="F:protein serine/threonine kinase activity"/>
    <property type="evidence" value="ECO:0007669"/>
    <property type="project" value="UniProtKB-KW"/>
</dbReference>
<evidence type="ECO:0000256" key="16">
    <source>
        <dbReference type="ARBA" id="ARBA00023180"/>
    </source>
</evidence>
<dbReference type="GO" id="GO:0005886">
    <property type="term" value="C:plasma membrane"/>
    <property type="evidence" value="ECO:0007669"/>
    <property type="project" value="UniProtKB-SubCell"/>
</dbReference>
<evidence type="ECO:0000313" key="24">
    <source>
        <dbReference type="EMBL" id="VAI57439.1"/>
    </source>
</evidence>
<evidence type="ECO:0000256" key="13">
    <source>
        <dbReference type="ARBA" id="ARBA00022989"/>
    </source>
</evidence>
<sequence>MSGQIPKSLTDITTLQVLDLSNNNLSGAVPSTGSFSLFTPISFANNPLLCGPGTTKPCPGDPPFSPPPPYNPPTPPTQSAGASSTGAIAGGVAAGAALVFAVPAIAFAMWRRRKPEEHFFDVPAEEDPEVHLGQLKKFSLRELQVASDNFNNKNILGRGGFGKVYKGRLADGTLVAVKRLKEERTPGGELQFQTEVEMISMAVHRNLLRLRGFCMTPTERLLVYPYMANGSVASRLRERHEDFEAVVGDFGLAKLMDYKDTHVTTAVRGTIGHIAPEYLSTGKSSEKTDVFGYGITLLELITGQRAFDLARLANDDDVMLLDWVKGLLKEKKVEMLVDPDLQSNYEETEVESLIQVALLCTQGSPVERPKMSEVVRMLEGDGLAERWEEWQKVEVVRQEAELAPLRNDWIVDSTYNLRAVELSGPR</sequence>
<dbReference type="Gene3D" id="1.10.510.10">
    <property type="entry name" value="Transferase(Phosphotransferase) domain 1"/>
    <property type="match status" value="1"/>
</dbReference>
<evidence type="ECO:0000256" key="17">
    <source>
        <dbReference type="ARBA" id="ARBA00047899"/>
    </source>
</evidence>
<dbReference type="InterPro" id="IPR011009">
    <property type="entry name" value="Kinase-like_dom_sf"/>
</dbReference>
<reference evidence="24 25" key="1">
    <citation type="submission" date="2017-09" db="EMBL/GenBank/DDBJ databases">
        <authorList>
            <consortium name="International Durum Wheat Genome Sequencing Consortium (IDWGSC)"/>
            <person name="Milanesi L."/>
        </authorList>
    </citation>
    <scope>NUCLEOTIDE SEQUENCE [LARGE SCALE GENOMIC DNA]</scope>
    <source>
        <strain evidence="25">cv. Svevo</strain>
    </source>
</reference>
<dbReference type="InterPro" id="IPR017441">
    <property type="entry name" value="Protein_kinase_ATP_BS"/>
</dbReference>
<evidence type="ECO:0000256" key="6">
    <source>
        <dbReference type="ARBA" id="ARBA00022679"/>
    </source>
</evidence>
<evidence type="ECO:0000256" key="21">
    <source>
        <dbReference type="SAM" id="Phobius"/>
    </source>
</evidence>
<evidence type="ECO:0000256" key="15">
    <source>
        <dbReference type="ARBA" id="ARBA00023170"/>
    </source>
</evidence>
<evidence type="ECO:0000256" key="3">
    <source>
        <dbReference type="ARBA" id="ARBA00012513"/>
    </source>
</evidence>
<dbReference type="EMBL" id="LT934122">
    <property type="protein sequence ID" value="VAI57439.1"/>
    <property type="molecule type" value="Genomic_DNA"/>
</dbReference>
<dbReference type="Gene3D" id="3.80.10.10">
    <property type="entry name" value="Ribonuclease Inhibitor"/>
    <property type="match status" value="1"/>
</dbReference>
<comment type="catalytic activity">
    <reaction evidence="18">
        <text>L-seryl-[protein] + ATP = O-phospho-L-seryl-[protein] + ADP + H(+)</text>
        <dbReference type="Rhea" id="RHEA:17989"/>
        <dbReference type="Rhea" id="RHEA-COMP:9863"/>
        <dbReference type="Rhea" id="RHEA-COMP:11604"/>
        <dbReference type="ChEBI" id="CHEBI:15378"/>
        <dbReference type="ChEBI" id="CHEBI:29999"/>
        <dbReference type="ChEBI" id="CHEBI:30616"/>
        <dbReference type="ChEBI" id="CHEBI:83421"/>
        <dbReference type="ChEBI" id="CHEBI:456216"/>
        <dbReference type="EC" id="2.7.11.1"/>
    </reaction>
</comment>
<dbReference type="PROSITE" id="PS00107">
    <property type="entry name" value="PROTEIN_KINASE_ATP"/>
    <property type="match status" value="1"/>
</dbReference>
<evidence type="ECO:0000256" key="9">
    <source>
        <dbReference type="ARBA" id="ARBA00022737"/>
    </source>
</evidence>